<proteinExistence type="predicted"/>
<dbReference type="Proteomes" id="UP000737018">
    <property type="component" value="Unassembled WGS sequence"/>
</dbReference>
<evidence type="ECO:0000313" key="2">
    <source>
        <dbReference type="Proteomes" id="UP000737018"/>
    </source>
</evidence>
<sequence length="143" mass="16360">MLAAGSLSMNGSHRRVLIFFLHYLKCWFWKSLILINAFKSGRMFYKELINHGDHDSIVKYEQAGLGAMQRFVLKIMGSLALADNFCYVKIGVLFQIWCKEGAGQTYVIEVQGPLFQRCDRKVHTSISDNKLTQSHLEKQNTVA</sequence>
<gene>
    <name evidence="1" type="ORF">CMV_018595</name>
</gene>
<protein>
    <submittedName>
        <fullName evidence="1">Uncharacterized protein</fullName>
    </submittedName>
</protein>
<evidence type="ECO:0000313" key="1">
    <source>
        <dbReference type="EMBL" id="KAF3956263.1"/>
    </source>
</evidence>
<name>A0A8J4VCF4_9ROSI</name>
<comment type="caution">
    <text evidence="1">The sequence shown here is derived from an EMBL/GenBank/DDBJ whole genome shotgun (WGS) entry which is preliminary data.</text>
</comment>
<dbReference type="EMBL" id="JRKL02003145">
    <property type="protein sequence ID" value="KAF3956263.1"/>
    <property type="molecule type" value="Genomic_DNA"/>
</dbReference>
<reference evidence="1" key="1">
    <citation type="submission" date="2020-03" db="EMBL/GenBank/DDBJ databases">
        <title>Castanea mollissima Vanexum genome sequencing.</title>
        <authorList>
            <person name="Staton M."/>
        </authorList>
    </citation>
    <scope>NUCLEOTIDE SEQUENCE</scope>
    <source>
        <tissue evidence="1">Leaf</tissue>
    </source>
</reference>
<keyword evidence="2" id="KW-1185">Reference proteome</keyword>
<organism evidence="1 2">
    <name type="scientific">Castanea mollissima</name>
    <name type="common">Chinese chestnut</name>
    <dbReference type="NCBI Taxonomy" id="60419"/>
    <lineage>
        <taxon>Eukaryota</taxon>
        <taxon>Viridiplantae</taxon>
        <taxon>Streptophyta</taxon>
        <taxon>Embryophyta</taxon>
        <taxon>Tracheophyta</taxon>
        <taxon>Spermatophyta</taxon>
        <taxon>Magnoliopsida</taxon>
        <taxon>eudicotyledons</taxon>
        <taxon>Gunneridae</taxon>
        <taxon>Pentapetalae</taxon>
        <taxon>rosids</taxon>
        <taxon>fabids</taxon>
        <taxon>Fagales</taxon>
        <taxon>Fagaceae</taxon>
        <taxon>Castanea</taxon>
    </lineage>
</organism>
<dbReference type="AlphaFoldDB" id="A0A8J4VCF4"/>
<accession>A0A8J4VCF4</accession>